<feature type="domain" description="DUF1266" evidence="1">
    <location>
        <begin position="223"/>
        <end position="409"/>
    </location>
</feature>
<dbReference type="RefSeq" id="WP_231332447.1">
    <property type="nucleotide sequence ID" value="NZ_CP059572.1"/>
</dbReference>
<dbReference type="EMBL" id="CP059572">
    <property type="protein sequence ID" value="QXJ26207.1"/>
    <property type="molecule type" value="Genomic_DNA"/>
</dbReference>
<dbReference type="Proteomes" id="UP001049518">
    <property type="component" value="Chromosome"/>
</dbReference>
<name>A0ABX8R561_9ACTN</name>
<evidence type="ECO:0000259" key="1">
    <source>
        <dbReference type="Pfam" id="PF06889"/>
    </source>
</evidence>
<keyword evidence="3" id="KW-1185">Reference proteome</keyword>
<proteinExistence type="predicted"/>
<organism evidence="2 3">
    <name type="scientific">Actinomadura graeca</name>
    <dbReference type="NCBI Taxonomy" id="2750812"/>
    <lineage>
        <taxon>Bacteria</taxon>
        <taxon>Bacillati</taxon>
        <taxon>Actinomycetota</taxon>
        <taxon>Actinomycetes</taxon>
        <taxon>Streptosporangiales</taxon>
        <taxon>Thermomonosporaceae</taxon>
        <taxon>Actinomadura</taxon>
    </lineage>
</organism>
<sequence>MTLQAMLDRARKFERQGRPGQAAAVYADAAARMEAHGDWPSAVAVRARHARALADAGDTGAAQRVLDTAERAAASMPGEVRAGLDAQAAHVLAAAGRTGEAARRAWAAMTGYGSLHDHRRAETAGVHAARLIVEDAGPRGALRPLRELLAQMPQGGDGFRRVSEMLADAERRPDRDHDILVTDPGGAPWGRLAAALAVGAHLAVGNSVAWNTLAHDGDDRTLLERDWGITDPASWREAMDRLLEARNCDPAIQMVLDRRGRGTGPRVWREAIAGWCRERDVSEETVREVTALSETILRYESRFRADGLLPPDGVVKSVYGYDFGRAVNMARWGLNAGHCDAEEAEKCVLTAGHRAHQVYPSWESFSAGYVLGRMLRFDDGEFGEWYERSLTGHRILAGDPSSPWRRMTWG</sequence>
<gene>
    <name evidence="2" type="ORF">AGRA3207_007833</name>
</gene>
<dbReference type="InterPro" id="IPR009677">
    <property type="entry name" value="DUF1266"/>
</dbReference>
<evidence type="ECO:0000313" key="3">
    <source>
        <dbReference type="Proteomes" id="UP001049518"/>
    </source>
</evidence>
<evidence type="ECO:0000313" key="2">
    <source>
        <dbReference type="EMBL" id="QXJ26207.1"/>
    </source>
</evidence>
<protein>
    <submittedName>
        <fullName evidence="2">DUF1266 domain-containing protein</fullName>
    </submittedName>
</protein>
<dbReference type="Pfam" id="PF06889">
    <property type="entry name" value="DUF1266"/>
    <property type="match status" value="1"/>
</dbReference>
<accession>A0ABX8R561</accession>
<reference evidence="2" key="1">
    <citation type="submission" date="2020-07" db="EMBL/GenBank/DDBJ databases">
        <authorList>
            <person name="Tarantini F.S."/>
            <person name="Hong K.W."/>
            <person name="Chan K.G."/>
        </authorList>
    </citation>
    <scope>NUCLEOTIDE SEQUENCE</scope>
    <source>
        <strain evidence="2">32-07</strain>
    </source>
</reference>